<feature type="compositionally biased region" description="Basic and acidic residues" evidence="1">
    <location>
        <begin position="87"/>
        <end position="109"/>
    </location>
</feature>
<evidence type="ECO:0000256" key="1">
    <source>
        <dbReference type="SAM" id="MobiDB-lite"/>
    </source>
</evidence>
<dbReference type="AlphaFoldDB" id="A0A4R8RN80"/>
<feature type="compositionally biased region" description="Basic and acidic residues" evidence="1">
    <location>
        <begin position="16"/>
        <end position="26"/>
    </location>
</feature>
<accession>A0A4R8RN80</accession>
<dbReference type="EMBL" id="RYZW01000011">
    <property type="protein sequence ID" value="TDZ68341.1"/>
    <property type="molecule type" value="Genomic_DNA"/>
</dbReference>
<comment type="caution">
    <text evidence="2">The sequence shown here is derived from an EMBL/GenBank/DDBJ whole genome shotgun (WGS) entry which is preliminary data.</text>
</comment>
<sequence>MEAEAGKSASSVRVLSMEHDKRRDSENPWAASTSAIIRPRRDPRRTQSVVRMALLGRPAGGSSTISGTVPVALSAEEAALMRLAWHVAREPGQHENGRHEDSRGRETSRKAPCRPSSAKPDRLPLYRPLNPTSIKRGECHPKSTDKSVTSFWKASTARSHWRPDRQFSMRPELGEP</sequence>
<keyword evidence="3" id="KW-1185">Reference proteome</keyword>
<feature type="region of interest" description="Disordered" evidence="1">
    <location>
        <begin position="86"/>
        <end position="176"/>
    </location>
</feature>
<evidence type="ECO:0000313" key="2">
    <source>
        <dbReference type="EMBL" id="TDZ68341.1"/>
    </source>
</evidence>
<gene>
    <name evidence="2" type="ORF">CTRI78_v002067</name>
</gene>
<dbReference type="Proteomes" id="UP000295703">
    <property type="component" value="Unassembled WGS sequence"/>
</dbReference>
<proteinExistence type="predicted"/>
<feature type="compositionally biased region" description="Polar residues" evidence="1">
    <location>
        <begin position="146"/>
        <end position="158"/>
    </location>
</feature>
<reference evidence="2 3" key="1">
    <citation type="submission" date="2018-12" db="EMBL/GenBank/DDBJ databases">
        <title>Genome sequence and assembly of Colletotrichum trifolii.</title>
        <authorList>
            <person name="Gan P."/>
            <person name="Shirasu K."/>
        </authorList>
    </citation>
    <scope>NUCLEOTIDE SEQUENCE [LARGE SCALE GENOMIC DNA]</scope>
    <source>
        <strain evidence="2 3">543-2</strain>
    </source>
</reference>
<feature type="region of interest" description="Disordered" evidence="1">
    <location>
        <begin position="1"/>
        <end position="47"/>
    </location>
</feature>
<feature type="compositionally biased region" description="Basic and acidic residues" evidence="1">
    <location>
        <begin position="135"/>
        <end position="145"/>
    </location>
</feature>
<protein>
    <submittedName>
        <fullName evidence="2">Uncharacterized protein</fullName>
    </submittedName>
</protein>
<organism evidence="2 3">
    <name type="scientific">Colletotrichum trifolii</name>
    <dbReference type="NCBI Taxonomy" id="5466"/>
    <lineage>
        <taxon>Eukaryota</taxon>
        <taxon>Fungi</taxon>
        <taxon>Dikarya</taxon>
        <taxon>Ascomycota</taxon>
        <taxon>Pezizomycotina</taxon>
        <taxon>Sordariomycetes</taxon>
        <taxon>Hypocreomycetidae</taxon>
        <taxon>Glomerellales</taxon>
        <taxon>Glomerellaceae</taxon>
        <taxon>Colletotrichum</taxon>
        <taxon>Colletotrichum orbiculare species complex</taxon>
    </lineage>
</organism>
<evidence type="ECO:0000313" key="3">
    <source>
        <dbReference type="Proteomes" id="UP000295703"/>
    </source>
</evidence>
<name>A0A4R8RN80_COLTR</name>